<comment type="caution">
    <text evidence="1">The sequence shown here is derived from an EMBL/GenBank/DDBJ whole genome shotgun (WGS) entry which is preliminary data.</text>
</comment>
<accession>A0A2K3V2F0</accession>
<proteinExistence type="predicted"/>
<evidence type="ECO:0008006" key="3">
    <source>
        <dbReference type="Google" id="ProtNLM"/>
    </source>
</evidence>
<name>A0A2K3V2F0_9DEIO</name>
<evidence type="ECO:0000313" key="2">
    <source>
        <dbReference type="Proteomes" id="UP000236379"/>
    </source>
</evidence>
<keyword evidence="2" id="KW-1185">Reference proteome</keyword>
<dbReference type="SUPFAM" id="SSF56524">
    <property type="entry name" value="Oxidoreductase molybdopterin-binding domain"/>
    <property type="match status" value="1"/>
</dbReference>
<dbReference type="InterPro" id="IPR036374">
    <property type="entry name" value="OxRdtase_Mopterin-bd_sf"/>
</dbReference>
<dbReference type="Gene3D" id="3.90.420.10">
    <property type="entry name" value="Oxidoreductase, molybdopterin-binding domain"/>
    <property type="match status" value="1"/>
</dbReference>
<sequence length="167" mass="18462">MTAQPAAIPARPLPRYRAFNYVRPARPTPSAQPGEEQLLTVQNGAARLSLTLRQLQAMPAVRYRVRHPQLNRFYTYEGVPLRDLAVLGGFAGKDLRIYASNGFVSTILAKDYLSYPIMLAYAADGAPIPVLQKGPLTVVLPASADRFHSPLYSAAWVWFAERITPVP</sequence>
<dbReference type="EMBL" id="PPPD01000001">
    <property type="protein sequence ID" value="PNY82970.1"/>
    <property type="molecule type" value="Genomic_DNA"/>
</dbReference>
<dbReference type="OrthoDB" id="67077at2"/>
<dbReference type="RefSeq" id="WP_103313401.1">
    <property type="nucleotide sequence ID" value="NZ_PPPD01000001.1"/>
</dbReference>
<organism evidence="1 2">
    <name type="scientific">Deinococcus koreensis</name>
    <dbReference type="NCBI Taxonomy" id="2054903"/>
    <lineage>
        <taxon>Bacteria</taxon>
        <taxon>Thermotogati</taxon>
        <taxon>Deinococcota</taxon>
        <taxon>Deinococci</taxon>
        <taxon>Deinococcales</taxon>
        <taxon>Deinococcaceae</taxon>
        <taxon>Deinococcus</taxon>
    </lineage>
</organism>
<gene>
    <name evidence="1" type="ORF">CVO96_09555</name>
</gene>
<protein>
    <recommendedName>
        <fullName evidence="3">Oxidoreductase molybdopterin-binding domain-containing protein</fullName>
    </recommendedName>
</protein>
<dbReference type="Proteomes" id="UP000236379">
    <property type="component" value="Unassembled WGS sequence"/>
</dbReference>
<evidence type="ECO:0000313" key="1">
    <source>
        <dbReference type="EMBL" id="PNY82970.1"/>
    </source>
</evidence>
<dbReference type="AlphaFoldDB" id="A0A2K3V2F0"/>
<reference evidence="1 2" key="1">
    <citation type="submission" date="2018-01" db="EMBL/GenBank/DDBJ databases">
        <title>Deinococcus koreensis sp. nov., a radiation-resistant bacterium isolated from river water.</title>
        <authorList>
            <person name="Choi A."/>
        </authorList>
    </citation>
    <scope>NUCLEOTIDE SEQUENCE [LARGE SCALE GENOMIC DNA]</scope>
    <source>
        <strain evidence="1 2">SJW1-2</strain>
    </source>
</reference>